<dbReference type="PANTHER" id="PTHR43272:SF33">
    <property type="entry name" value="AMP-BINDING DOMAIN-CONTAINING PROTEIN-RELATED"/>
    <property type="match status" value="1"/>
</dbReference>
<dbReference type="InterPro" id="IPR042099">
    <property type="entry name" value="ANL_N_sf"/>
</dbReference>
<keyword evidence="1" id="KW-0547">Nucleotide-binding</keyword>
<evidence type="ECO:0000259" key="3">
    <source>
        <dbReference type="Pfam" id="PF00501"/>
    </source>
</evidence>
<protein>
    <submittedName>
        <fullName evidence="4">Fatty acyl-CoA synthetase A</fullName>
    </submittedName>
</protein>
<dbReference type="SUPFAM" id="SSF56801">
    <property type="entry name" value="Acetyl-CoA synthetase-like"/>
    <property type="match status" value="1"/>
</dbReference>
<dbReference type="Proteomes" id="UP001141327">
    <property type="component" value="Unassembled WGS sequence"/>
</dbReference>
<gene>
    <name evidence="4" type="ORF">PAPYR_5123</name>
</gene>
<dbReference type="InterPro" id="IPR020845">
    <property type="entry name" value="AMP-binding_CS"/>
</dbReference>
<accession>A0ABQ8UKW5</accession>
<proteinExistence type="predicted"/>
<dbReference type="EMBL" id="JAPMOS010000023">
    <property type="protein sequence ID" value="KAJ4459067.1"/>
    <property type="molecule type" value="Genomic_DNA"/>
</dbReference>
<name>A0ABQ8UKW5_9EUKA</name>
<evidence type="ECO:0000313" key="5">
    <source>
        <dbReference type="Proteomes" id="UP001141327"/>
    </source>
</evidence>
<dbReference type="PANTHER" id="PTHR43272">
    <property type="entry name" value="LONG-CHAIN-FATTY-ACID--COA LIGASE"/>
    <property type="match status" value="1"/>
</dbReference>
<reference evidence="4" key="1">
    <citation type="journal article" date="2022" name="bioRxiv">
        <title>Genomics of Preaxostyla Flagellates Illuminates Evolutionary Transitions and the Path Towards Mitochondrial Loss.</title>
        <authorList>
            <person name="Novak L.V.F."/>
            <person name="Treitli S.C."/>
            <person name="Pyrih J."/>
            <person name="Halakuc P."/>
            <person name="Pipaliya S.V."/>
            <person name="Vacek V."/>
            <person name="Brzon O."/>
            <person name="Soukal P."/>
            <person name="Eme L."/>
            <person name="Dacks J.B."/>
            <person name="Karnkowska A."/>
            <person name="Elias M."/>
            <person name="Hampl V."/>
        </authorList>
    </citation>
    <scope>NUCLEOTIDE SEQUENCE</scope>
    <source>
        <strain evidence="4">RCP-MX</strain>
    </source>
</reference>
<comment type="caution">
    <text evidence="4">The sequence shown here is derived from an EMBL/GenBank/DDBJ whole genome shotgun (WGS) entry which is preliminary data.</text>
</comment>
<dbReference type="InterPro" id="IPR000873">
    <property type="entry name" value="AMP-dep_synth/lig_dom"/>
</dbReference>
<dbReference type="PROSITE" id="PS00455">
    <property type="entry name" value="AMP_BINDING"/>
    <property type="match status" value="1"/>
</dbReference>
<evidence type="ECO:0000256" key="1">
    <source>
        <dbReference type="ARBA" id="ARBA00022741"/>
    </source>
</evidence>
<keyword evidence="2" id="KW-0067">ATP-binding</keyword>
<dbReference type="Pfam" id="PF00501">
    <property type="entry name" value="AMP-binding"/>
    <property type="match status" value="1"/>
</dbReference>
<evidence type="ECO:0000256" key="2">
    <source>
        <dbReference type="ARBA" id="ARBA00022840"/>
    </source>
</evidence>
<dbReference type="Gene3D" id="3.40.50.12780">
    <property type="entry name" value="N-terminal domain of ligase-like"/>
    <property type="match status" value="1"/>
</dbReference>
<feature type="domain" description="AMP-dependent synthetase/ligase" evidence="3">
    <location>
        <begin position="54"/>
        <end position="513"/>
    </location>
</feature>
<evidence type="ECO:0000313" key="4">
    <source>
        <dbReference type="EMBL" id="KAJ4459067.1"/>
    </source>
</evidence>
<organism evidence="4 5">
    <name type="scientific">Paratrimastix pyriformis</name>
    <dbReference type="NCBI Taxonomy" id="342808"/>
    <lineage>
        <taxon>Eukaryota</taxon>
        <taxon>Metamonada</taxon>
        <taxon>Preaxostyla</taxon>
        <taxon>Paratrimastigidae</taxon>
        <taxon>Paratrimastix</taxon>
    </lineage>
</organism>
<keyword evidence="5" id="KW-1185">Reference proteome</keyword>
<sequence>MEPQSPDAGLASSYTISCPPGTYDEGVLHHTLATVFRQWQTSSPTANFLGERSFLADGQRGNYEWITYDEAGKIVTNIGSGLRSLGIAPGDRVAIMSKNRTEWMLADLACFCYGFISVPVYDSYFPTDCEYILQHSESRAVFVARENLDFINRVKATCSQLQYVILMDRRASDKEFAGGHHDLITHTMTEVAAIGAGQPLPDEAVTQDTMATFVYTSGTTGSPKGAMLTHRNMIYGVYGLGSRLSHVPFQDAHIGYLPLAHIFERVVELLVVSRAGAVGYSQGAHCCPSRPPRLTLGGAGLGAGQDVSKLVDDIRVLRPTMLPGVPRVFNKTYAALRAASMWAMCAAGGLEVGCGSFRVAAWDGAGRWGVQTESGFFLKRWAFNLAYRHKDRALDKGQETPRTDRLIFNKIRERFGGRIRLIFSGSAPLPPEVARYLRVVFGCPVVEGYALTETSSSAAVTSTDNVTYGNVGFALPGIEIKLMDLPEMGYLVQDTPPRGEICLRGPAVFQGYYKDPATTASVLRDGWVHSGDVGTYVMGNRLKIIDRVKNIFKLSQGEFVAADRVESIYSASPLVSQVMVHGERTMNGLVGLVVPNPDGVAHWCQTNGQDPALAQDRAAMARHAGLKEAIVKDLAARGAAAQLRRFEILQDILVLGQEFTTENHQMTPSFKLRREAIRRAYATELAQLCSSMRPGSSKVPEKPLFS</sequence>